<dbReference type="GO" id="GO:1902600">
    <property type="term" value="P:proton transmembrane transport"/>
    <property type="evidence" value="ECO:0007669"/>
    <property type="project" value="InterPro"/>
</dbReference>
<keyword evidence="4 5" id="KW-0472">Membrane</keyword>
<dbReference type="PANTHER" id="PTHR43021:SF2">
    <property type="entry name" value="CATION_H+ EXCHANGER DOMAIN-CONTAINING PROTEIN"/>
    <property type="match status" value="1"/>
</dbReference>
<gene>
    <name evidence="7" type="ORF">KAK03_22460</name>
</gene>
<proteinExistence type="predicted"/>
<evidence type="ECO:0000256" key="3">
    <source>
        <dbReference type="ARBA" id="ARBA00022989"/>
    </source>
</evidence>
<dbReference type="AlphaFoldDB" id="A0A940YIM7"/>
<dbReference type="RefSeq" id="WP_210856913.1">
    <property type="nucleotide sequence ID" value="NZ_JAGQDD010000025.1"/>
</dbReference>
<comment type="caution">
    <text evidence="7">The sequence shown here is derived from an EMBL/GenBank/DDBJ whole genome shotgun (WGS) entry which is preliminary data.</text>
</comment>
<dbReference type="GO" id="GO:0015297">
    <property type="term" value="F:antiporter activity"/>
    <property type="evidence" value="ECO:0007669"/>
    <property type="project" value="InterPro"/>
</dbReference>
<feature type="transmembrane region" description="Helical" evidence="5">
    <location>
        <begin position="296"/>
        <end position="316"/>
    </location>
</feature>
<dbReference type="GO" id="GO:0016020">
    <property type="term" value="C:membrane"/>
    <property type="evidence" value="ECO:0007669"/>
    <property type="project" value="UniProtKB-SubCell"/>
</dbReference>
<reference evidence="7 8" key="1">
    <citation type="submission" date="2021-04" db="EMBL/GenBank/DDBJ databases">
        <title>The genome sequence of Ideonella sp. 3Y2.</title>
        <authorList>
            <person name="Liu Y."/>
        </authorList>
    </citation>
    <scope>NUCLEOTIDE SEQUENCE [LARGE SCALE GENOMIC DNA]</scope>
    <source>
        <strain evidence="7 8">3Y2</strain>
    </source>
</reference>
<name>A0A940YIM7_9BURK</name>
<sequence length="394" mass="41865">MDAIPLLSSLTWPVAIGLGWVVGELAYRAWGVPRVAAYGLLGFLLGGTQLGWLGDVHQRELLWLVHVAFGLTLFEFGYRINLNWLLRNPGFTAQGVIESLLIFLLVWLACGWLGMEPLLSWMVAALAASGSPAGLMRVINEGRASGIVTERALHGSALQCVIAVLLFKLAAGAWTLSSLGDWGQALWNSGAMLLGSAALGLGFGVLLPWLIDRLGPPVPDTTLPYAIAVMLLVSVTLAWTLSPVLATLVFGLTARHRRIGLTSAQRNFGALGDVMAVLLFIFAGAALDIALVLQGWWVGVLIVLLRLGVKLGVAWVAARGDGLGRHKAMLAGVASTPISVFVILLLEQARVMGLDVLGTIAPLAAATWLLEIAGPALTRWALKRAHELAPPEGR</sequence>
<accession>A0A940YIM7</accession>
<protein>
    <submittedName>
        <fullName evidence="7">Cation:proton antiporter</fullName>
    </submittedName>
</protein>
<evidence type="ECO:0000313" key="8">
    <source>
        <dbReference type="Proteomes" id="UP000676246"/>
    </source>
</evidence>
<feature type="transmembrane region" description="Helical" evidence="5">
    <location>
        <begin position="270"/>
        <end position="290"/>
    </location>
</feature>
<feature type="transmembrane region" description="Helical" evidence="5">
    <location>
        <begin position="61"/>
        <end position="80"/>
    </location>
</feature>
<dbReference type="InterPro" id="IPR038770">
    <property type="entry name" value="Na+/solute_symporter_sf"/>
</dbReference>
<dbReference type="EMBL" id="JAGQDD010000025">
    <property type="protein sequence ID" value="MBQ0933245.1"/>
    <property type="molecule type" value="Genomic_DNA"/>
</dbReference>
<feature type="domain" description="Cation/H+ exchanger transmembrane" evidence="6">
    <location>
        <begin position="27"/>
        <end position="346"/>
    </location>
</feature>
<dbReference type="Pfam" id="PF00999">
    <property type="entry name" value="Na_H_Exchanger"/>
    <property type="match status" value="1"/>
</dbReference>
<feature type="transmembrane region" description="Helical" evidence="5">
    <location>
        <begin position="156"/>
        <end position="179"/>
    </location>
</feature>
<dbReference type="PANTHER" id="PTHR43021">
    <property type="entry name" value="NA(+)/H(+) ANTIPORTER-RELATED"/>
    <property type="match status" value="1"/>
</dbReference>
<evidence type="ECO:0000256" key="5">
    <source>
        <dbReference type="SAM" id="Phobius"/>
    </source>
</evidence>
<keyword evidence="8" id="KW-1185">Reference proteome</keyword>
<evidence type="ECO:0000259" key="6">
    <source>
        <dbReference type="Pfam" id="PF00999"/>
    </source>
</evidence>
<evidence type="ECO:0000256" key="1">
    <source>
        <dbReference type="ARBA" id="ARBA00004141"/>
    </source>
</evidence>
<evidence type="ECO:0000256" key="2">
    <source>
        <dbReference type="ARBA" id="ARBA00022692"/>
    </source>
</evidence>
<organism evidence="7 8">
    <name type="scientific">Ideonella alba</name>
    <dbReference type="NCBI Taxonomy" id="2824118"/>
    <lineage>
        <taxon>Bacteria</taxon>
        <taxon>Pseudomonadati</taxon>
        <taxon>Pseudomonadota</taxon>
        <taxon>Betaproteobacteria</taxon>
        <taxon>Burkholderiales</taxon>
        <taxon>Sphaerotilaceae</taxon>
        <taxon>Ideonella</taxon>
    </lineage>
</organism>
<keyword evidence="2 5" id="KW-0812">Transmembrane</keyword>
<dbReference type="Gene3D" id="1.20.1530.20">
    <property type="match status" value="1"/>
</dbReference>
<keyword evidence="3 5" id="KW-1133">Transmembrane helix</keyword>
<dbReference type="Proteomes" id="UP000676246">
    <property type="component" value="Unassembled WGS sequence"/>
</dbReference>
<evidence type="ECO:0000313" key="7">
    <source>
        <dbReference type="EMBL" id="MBQ0933245.1"/>
    </source>
</evidence>
<feature type="transmembrane region" description="Helical" evidence="5">
    <location>
        <begin position="92"/>
        <end position="113"/>
    </location>
</feature>
<comment type="subcellular location">
    <subcellularLocation>
        <location evidence="1">Membrane</location>
        <topology evidence="1">Multi-pass membrane protein</topology>
    </subcellularLocation>
</comment>
<evidence type="ECO:0000256" key="4">
    <source>
        <dbReference type="ARBA" id="ARBA00023136"/>
    </source>
</evidence>
<feature type="transmembrane region" description="Helical" evidence="5">
    <location>
        <begin position="328"/>
        <end position="346"/>
    </location>
</feature>
<dbReference type="InterPro" id="IPR006153">
    <property type="entry name" value="Cation/H_exchanger_TM"/>
</dbReference>
<feature type="transmembrane region" description="Helical" evidence="5">
    <location>
        <begin position="223"/>
        <end position="250"/>
    </location>
</feature>
<feature type="transmembrane region" description="Helical" evidence="5">
    <location>
        <begin position="352"/>
        <end position="374"/>
    </location>
</feature>
<feature type="transmembrane region" description="Helical" evidence="5">
    <location>
        <begin position="118"/>
        <end position="136"/>
    </location>
</feature>
<feature type="transmembrane region" description="Helical" evidence="5">
    <location>
        <begin position="35"/>
        <end position="54"/>
    </location>
</feature>
<feature type="transmembrane region" description="Helical" evidence="5">
    <location>
        <begin position="191"/>
        <end position="211"/>
    </location>
</feature>